<comment type="caution">
    <text evidence="2">The sequence shown here is derived from an EMBL/GenBank/DDBJ whole genome shotgun (WGS) entry which is preliminary data.</text>
</comment>
<dbReference type="InterPro" id="IPR001296">
    <property type="entry name" value="Glyco_trans_1"/>
</dbReference>
<evidence type="ECO:0000259" key="1">
    <source>
        <dbReference type="Pfam" id="PF00534"/>
    </source>
</evidence>
<feature type="domain" description="Glycosyl transferase family 1" evidence="1">
    <location>
        <begin position="199"/>
        <end position="328"/>
    </location>
</feature>
<dbReference type="PANTHER" id="PTHR45947">
    <property type="entry name" value="SULFOQUINOVOSYL TRANSFERASE SQD2"/>
    <property type="match status" value="1"/>
</dbReference>
<protein>
    <submittedName>
        <fullName evidence="2">Glycosyltransferase</fullName>
    </submittedName>
</protein>
<dbReference type="SUPFAM" id="SSF53756">
    <property type="entry name" value="UDP-Glycosyltransferase/glycogen phosphorylase"/>
    <property type="match status" value="1"/>
</dbReference>
<accession>A0A8J6Y5R1</accession>
<proteinExistence type="predicted"/>
<evidence type="ECO:0000313" key="2">
    <source>
        <dbReference type="EMBL" id="MBD3870757.1"/>
    </source>
</evidence>
<gene>
    <name evidence="2" type="ORF">IFJ97_05290</name>
</gene>
<organism evidence="2 3">
    <name type="scientific">Candidatus Sulfomarinibacter kjeldsenii</name>
    <dbReference type="NCBI Taxonomy" id="2885994"/>
    <lineage>
        <taxon>Bacteria</taxon>
        <taxon>Pseudomonadati</taxon>
        <taxon>Acidobacteriota</taxon>
        <taxon>Thermoanaerobaculia</taxon>
        <taxon>Thermoanaerobaculales</taxon>
        <taxon>Candidatus Sulfomarinibacteraceae</taxon>
        <taxon>Candidatus Sulfomarinibacter</taxon>
    </lineage>
</organism>
<name>A0A8J6Y5R1_9BACT</name>
<dbReference type="Gene3D" id="3.40.50.2000">
    <property type="entry name" value="Glycogen Phosphorylase B"/>
    <property type="match status" value="2"/>
</dbReference>
<dbReference type="PANTHER" id="PTHR45947:SF3">
    <property type="entry name" value="SULFOQUINOVOSYL TRANSFERASE SQD2"/>
    <property type="match status" value="1"/>
</dbReference>
<reference evidence="2 3" key="1">
    <citation type="submission" date="2020-08" db="EMBL/GenBank/DDBJ databases">
        <title>Acidobacteriota in marine sediments use diverse sulfur dissimilation pathways.</title>
        <authorList>
            <person name="Wasmund K."/>
        </authorList>
    </citation>
    <scope>NUCLEOTIDE SEQUENCE [LARGE SCALE GENOMIC DNA]</scope>
    <source>
        <strain evidence="2">MAG AM3-A</strain>
    </source>
</reference>
<sequence length="364" mass="40916">MRVALVHDWLTGMRGGEWVLYDIARLFPSAPIYTLVHRTGSVAPLLEEHPIETSWLQGLSFGGRRWRYLLPLMPAAAESFAFQDFDLVISTSHAVAKGVIPPPGAFHLSYVHTPMRYVWDQRNQYLDSIPRLLRPIVEMRFARLRQWDMVSSARVDRLVGNSRLVAWRIKHYWNRTAEVIPPPVATEYFTPGGERGDNLLTVAALVPYKRVEDAIAVARKLGRTLEIVGTGPRMRALRRLGGADVRFLGWLERDELREAYRRAAALLVPNVEDFGMASVEALACGTPVVGLAHSGTADVIRGGVEGELAEESSVDALVEATDRVLGRAWDANQLRSRADLFSREQFRTRFGFLLDRLGFGETLR</sequence>
<dbReference type="Proteomes" id="UP000598633">
    <property type="component" value="Unassembled WGS sequence"/>
</dbReference>
<dbReference type="Pfam" id="PF00534">
    <property type="entry name" value="Glycos_transf_1"/>
    <property type="match status" value="1"/>
</dbReference>
<dbReference type="GO" id="GO:0016757">
    <property type="term" value="F:glycosyltransferase activity"/>
    <property type="evidence" value="ECO:0007669"/>
    <property type="project" value="InterPro"/>
</dbReference>
<evidence type="ECO:0000313" key="3">
    <source>
        <dbReference type="Proteomes" id="UP000598633"/>
    </source>
</evidence>
<dbReference type="EMBL" id="JACXWA010000086">
    <property type="protein sequence ID" value="MBD3870757.1"/>
    <property type="molecule type" value="Genomic_DNA"/>
</dbReference>
<dbReference type="AlphaFoldDB" id="A0A8J6Y5R1"/>
<dbReference type="InterPro" id="IPR050194">
    <property type="entry name" value="Glycosyltransferase_grp1"/>
</dbReference>